<dbReference type="InterPro" id="IPR005162">
    <property type="entry name" value="Retrotrans_gag_dom"/>
</dbReference>
<evidence type="ECO:0000256" key="7">
    <source>
        <dbReference type="ARBA" id="ARBA00023268"/>
    </source>
</evidence>
<evidence type="ECO:0000256" key="1">
    <source>
        <dbReference type="ARBA" id="ARBA00012493"/>
    </source>
</evidence>
<dbReference type="FunFam" id="3.10.10.10:FF:000003">
    <property type="entry name" value="Retrovirus-related Pol polyprotein from transposon 297-like Protein"/>
    <property type="match status" value="1"/>
</dbReference>
<dbReference type="GO" id="GO:0004190">
    <property type="term" value="F:aspartic-type endopeptidase activity"/>
    <property type="evidence" value="ECO:0007669"/>
    <property type="project" value="UniProtKB-KW"/>
</dbReference>
<accession>A0AAW1JIH1</accession>
<dbReference type="Pfam" id="PF00098">
    <property type="entry name" value="zf-CCHC"/>
    <property type="match status" value="1"/>
</dbReference>
<keyword evidence="7" id="KW-0511">Multifunctional enzyme</keyword>
<sequence>MAESNGQTQPTQPTIRITDEQFAPTTVSVKELIAATVEAVTSYRVQKYPTEIAALVPEYYGNVDDIITWLERVDTVQRIYVITDDVMVLIMINKLKGRAKAWFDSRPDHVAYNFNELKTELRKMFKSKEDRITNMKKFEGRKWLRNEKFATYYQDKVLLGNKLGLSEEDLIAYIIEGFNNQNLQVQAKIKEFNSLSHMLEVMGDRIQKDNSATHRVTTPVIQTGTRPQKTRCYNCNEEGHYASSCTKVKRERGSCYSCGSFSHMKKNCPQAGASTSSRGRPRSTVPEPDSTTMMIEENRPSAYEVPLVLEFSFNNVLGKVNLNAILDTGSPISLIKCSALPTGSYNKTEETKNYYDVDHVNQLMLIHIDNDCKPSNKDSLNINSSIDRETQSKITNLIENYLDEPKPEIPEVKFECTLSVKTSEPFAFRPRKLSYSEKGKLQEILDDLLKRKVIRESYSPYCSPIVLLKKKNGLDYRLCVDFRELNKNTESDRYRYFTCLDLKNGFHHIKMSEESIKYTSFITPLGQFEYLRMPFGISNGPSVFSRFITRIFSDLIRKKEILLYLDDIMIATGTIPDHLRILRTVLAIMTRNLLELRLDKYPNNIIAVKEYPISDTQKKVHRFLGLASYFRRFVPSFALLAKPLYDLIRKDSEFHFGESQFNAFNLIKDKLINAPILSIYSPMLETELHCDACSKGYGAILLQRQEDKLFKPV</sequence>
<evidence type="ECO:0000313" key="13">
    <source>
        <dbReference type="Proteomes" id="UP001458880"/>
    </source>
</evidence>
<organism evidence="12 13">
    <name type="scientific">Popillia japonica</name>
    <name type="common">Japanese beetle</name>
    <dbReference type="NCBI Taxonomy" id="7064"/>
    <lineage>
        <taxon>Eukaryota</taxon>
        <taxon>Metazoa</taxon>
        <taxon>Ecdysozoa</taxon>
        <taxon>Arthropoda</taxon>
        <taxon>Hexapoda</taxon>
        <taxon>Insecta</taxon>
        <taxon>Pterygota</taxon>
        <taxon>Neoptera</taxon>
        <taxon>Endopterygota</taxon>
        <taxon>Coleoptera</taxon>
        <taxon>Polyphaga</taxon>
        <taxon>Scarabaeiformia</taxon>
        <taxon>Scarabaeidae</taxon>
        <taxon>Rutelinae</taxon>
        <taxon>Popillia</taxon>
    </lineage>
</organism>
<dbReference type="AlphaFoldDB" id="A0AAW1JIH1"/>
<dbReference type="GO" id="GO:0006508">
    <property type="term" value="P:proteolysis"/>
    <property type="evidence" value="ECO:0007669"/>
    <property type="project" value="UniProtKB-KW"/>
</dbReference>
<name>A0AAW1JIH1_POPJA</name>
<evidence type="ECO:0000256" key="8">
    <source>
        <dbReference type="PROSITE-ProRule" id="PRU00047"/>
    </source>
</evidence>
<dbReference type="InterPro" id="IPR050951">
    <property type="entry name" value="Retrovirus_Pol_polyprotein"/>
</dbReference>
<dbReference type="Pfam" id="PF03732">
    <property type="entry name" value="Retrotrans_gag"/>
    <property type="match status" value="1"/>
</dbReference>
<keyword evidence="8" id="KW-0862">Zinc</keyword>
<evidence type="ECO:0000256" key="9">
    <source>
        <dbReference type="SAM" id="MobiDB-lite"/>
    </source>
</evidence>
<dbReference type="FunFam" id="3.30.70.270:FF:000020">
    <property type="entry name" value="Transposon Tf2-6 polyprotein-like Protein"/>
    <property type="match status" value="1"/>
</dbReference>
<dbReference type="InterPro" id="IPR043502">
    <property type="entry name" value="DNA/RNA_pol_sf"/>
</dbReference>
<keyword evidence="5" id="KW-0229">DNA integration</keyword>
<dbReference type="SUPFAM" id="SSF57756">
    <property type="entry name" value="Retrovirus zinc finger-like domains"/>
    <property type="match status" value="1"/>
</dbReference>
<dbReference type="SUPFAM" id="SSF56672">
    <property type="entry name" value="DNA/RNA polymerases"/>
    <property type="match status" value="1"/>
</dbReference>
<dbReference type="PROSITE" id="PS00141">
    <property type="entry name" value="ASP_PROTEASE"/>
    <property type="match status" value="1"/>
</dbReference>
<keyword evidence="13" id="KW-1185">Reference proteome</keyword>
<dbReference type="InterPro" id="IPR000477">
    <property type="entry name" value="RT_dom"/>
</dbReference>
<protein>
    <recommendedName>
        <fullName evidence="1">RNA-directed DNA polymerase</fullName>
        <ecNumber evidence="1">2.7.7.49</ecNumber>
    </recommendedName>
</protein>
<keyword evidence="6" id="KW-0238">DNA-binding</keyword>
<dbReference type="EMBL" id="JASPKY010000366">
    <property type="protein sequence ID" value="KAK9703602.1"/>
    <property type="molecule type" value="Genomic_DNA"/>
</dbReference>
<dbReference type="InterPro" id="IPR001878">
    <property type="entry name" value="Znf_CCHC"/>
</dbReference>
<feature type="domain" description="Reverse transcriptase" evidence="11">
    <location>
        <begin position="449"/>
        <end position="628"/>
    </location>
</feature>
<dbReference type="GO" id="GO:0003964">
    <property type="term" value="F:RNA-directed DNA polymerase activity"/>
    <property type="evidence" value="ECO:0007669"/>
    <property type="project" value="UniProtKB-EC"/>
</dbReference>
<dbReference type="PROSITE" id="PS50878">
    <property type="entry name" value="RT_POL"/>
    <property type="match status" value="1"/>
</dbReference>
<keyword evidence="4" id="KW-0460">Magnesium</keyword>
<dbReference type="Gene3D" id="3.10.10.10">
    <property type="entry name" value="HIV Type 1 Reverse Transcriptase, subunit A, domain 1"/>
    <property type="match status" value="1"/>
</dbReference>
<feature type="region of interest" description="Disordered" evidence="9">
    <location>
        <begin position="269"/>
        <end position="291"/>
    </location>
</feature>
<keyword evidence="3" id="KW-0064">Aspartyl protease</keyword>
<evidence type="ECO:0000256" key="5">
    <source>
        <dbReference type="ARBA" id="ARBA00022908"/>
    </source>
</evidence>
<keyword evidence="8" id="KW-0479">Metal-binding</keyword>
<feature type="domain" description="CCHC-type" evidence="10">
    <location>
        <begin position="231"/>
        <end position="247"/>
    </location>
</feature>
<dbReference type="PANTHER" id="PTHR37984">
    <property type="entry name" value="PROTEIN CBG26694"/>
    <property type="match status" value="1"/>
</dbReference>
<dbReference type="Proteomes" id="UP001458880">
    <property type="component" value="Unassembled WGS sequence"/>
</dbReference>
<evidence type="ECO:0000256" key="3">
    <source>
        <dbReference type="ARBA" id="ARBA00022750"/>
    </source>
</evidence>
<dbReference type="InterPro" id="IPR041577">
    <property type="entry name" value="RT_RNaseH_2"/>
</dbReference>
<reference evidence="12 13" key="1">
    <citation type="journal article" date="2024" name="BMC Genomics">
        <title>De novo assembly and annotation of Popillia japonica's genome with initial clues to its potential as an invasive pest.</title>
        <authorList>
            <person name="Cucini C."/>
            <person name="Boschi S."/>
            <person name="Funari R."/>
            <person name="Cardaioli E."/>
            <person name="Iannotti N."/>
            <person name="Marturano G."/>
            <person name="Paoli F."/>
            <person name="Bruttini M."/>
            <person name="Carapelli A."/>
            <person name="Frati F."/>
            <person name="Nardi F."/>
        </authorList>
    </citation>
    <scope>NUCLEOTIDE SEQUENCE [LARGE SCALE GENOMIC DNA]</scope>
    <source>
        <strain evidence="12">DMR45628</strain>
    </source>
</reference>
<keyword evidence="3" id="KW-0378">Hydrolase</keyword>
<dbReference type="InterPro" id="IPR036875">
    <property type="entry name" value="Znf_CCHC_sf"/>
</dbReference>
<evidence type="ECO:0000256" key="6">
    <source>
        <dbReference type="ARBA" id="ARBA00023125"/>
    </source>
</evidence>
<evidence type="ECO:0000259" key="10">
    <source>
        <dbReference type="PROSITE" id="PS50158"/>
    </source>
</evidence>
<evidence type="ECO:0000313" key="12">
    <source>
        <dbReference type="EMBL" id="KAK9703602.1"/>
    </source>
</evidence>
<dbReference type="InterPro" id="IPR043128">
    <property type="entry name" value="Rev_trsase/Diguanyl_cyclase"/>
</dbReference>
<dbReference type="Pfam" id="PF17919">
    <property type="entry name" value="RT_RNaseH_2"/>
    <property type="match status" value="1"/>
</dbReference>
<keyword evidence="8" id="KW-0863">Zinc-finger</keyword>
<dbReference type="InterPro" id="IPR001969">
    <property type="entry name" value="Aspartic_peptidase_AS"/>
</dbReference>
<dbReference type="Pfam" id="PF00078">
    <property type="entry name" value="RVT_1"/>
    <property type="match status" value="1"/>
</dbReference>
<proteinExistence type="predicted"/>
<evidence type="ECO:0000256" key="2">
    <source>
        <dbReference type="ARBA" id="ARBA00022670"/>
    </source>
</evidence>
<evidence type="ECO:0000259" key="11">
    <source>
        <dbReference type="PROSITE" id="PS50878"/>
    </source>
</evidence>
<gene>
    <name evidence="12" type="ORF">QE152_g29235</name>
</gene>
<feature type="domain" description="CCHC-type" evidence="10">
    <location>
        <begin position="255"/>
        <end position="270"/>
    </location>
</feature>
<dbReference type="Gene3D" id="4.10.60.10">
    <property type="entry name" value="Zinc finger, CCHC-type"/>
    <property type="match status" value="1"/>
</dbReference>
<dbReference type="GO" id="GO:0015074">
    <property type="term" value="P:DNA integration"/>
    <property type="evidence" value="ECO:0007669"/>
    <property type="project" value="UniProtKB-KW"/>
</dbReference>
<dbReference type="GO" id="GO:0003677">
    <property type="term" value="F:DNA binding"/>
    <property type="evidence" value="ECO:0007669"/>
    <property type="project" value="UniProtKB-KW"/>
</dbReference>
<dbReference type="SMART" id="SM00343">
    <property type="entry name" value="ZnF_C2HC"/>
    <property type="match status" value="2"/>
</dbReference>
<keyword evidence="2" id="KW-0645">Protease</keyword>
<evidence type="ECO:0000256" key="4">
    <source>
        <dbReference type="ARBA" id="ARBA00022842"/>
    </source>
</evidence>
<dbReference type="GO" id="GO:0008270">
    <property type="term" value="F:zinc ion binding"/>
    <property type="evidence" value="ECO:0007669"/>
    <property type="project" value="UniProtKB-KW"/>
</dbReference>
<dbReference type="PANTHER" id="PTHR37984:SF5">
    <property type="entry name" value="PROTEIN NYNRIN-LIKE"/>
    <property type="match status" value="1"/>
</dbReference>
<comment type="caution">
    <text evidence="12">The sequence shown here is derived from an EMBL/GenBank/DDBJ whole genome shotgun (WGS) entry which is preliminary data.</text>
</comment>
<dbReference type="CDD" id="cd01647">
    <property type="entry name" value="RT_LTR"/>
    <property type="match status" value="1"/>
</dbReference>
<dbReference type="EC" id="2.7.7.49" evidence="1"/>
<dbReference type="PROSITE" id="PS50158">
    <property type="entry name" value="ZF_CCHC"/>
    <property type="match status" value="2"/>
</dbReference>
<dbReference type="Gene3D" id="3.30.70.270">
    <property type="match status" value="2"/>
</dbReference>